<dbReference type="PANTHER" id="PTHR47303">
    <property type="match status" value="1"/>
</dbReference>
<dbReference type="InterPro" id="IPR002110">
    <property type="entry name" value="Ankyrin_rpt"/>
</dbReference>
<dbReference type="OrthoDB" id="1925304at2759"/>
<proteinExistence type="predicted"/>
<dbReference type="Proteomes" id="UP000250235">
    <property type="component" value="Unassembled WGS sequence"/>
</dbReference>
<dbReference type="SMART" id="SM00248">
    <property type="entry name" value="ANK"/>
    <property type="match status" value="2"/>
</dbReference>
<gene>
    <name evidence="2" type="ORF">F511_34131</name>
</gene>
<dbReference type="PROSITE" id="PS50297">
    <property type="entry name" value="ANK_REP_REGION"/>
    <property type="match status" value="1"/>
</dbReference>
<name>A0A2Z7A943_9LAMI</name>
<dbReference type="InterPro" id="IPR036770">
    <property type="entry name" value="Ankyrin_rpt-contain_sf"/>
</dbReference>
<reference evidence="2 3" key="1">
    <citation type="journal article" date="2015" name="Proc. Natl. Acad. Sci. U.S.A.">
        <title>The resurrection genome of Boea hygrometrica: A blueprint for survival of dehydration.</title>
        <authorList>
            <person name="Xiao L."/>
            <person name="Yang G."/>
            <person name="Zhang L."/>
            <person name="Yang X."/>
            <person name="Zhao S."/>
            <person name="Ji Z."/>
            <person name="Zhou Q."/>
            <person name="Hu M."/>
            <person name="Wang Y."/>
            <person name="Chen M."/>
            <person name="Xu Y."/>
            <person name="Jin H."/>
            <person name="Xiao X."/>
            <person name="Hu G."/>
            <person name="Bao F."/>
            <person name="Hu Y."/>
            <person name="Wan P."/>
            <person name="Li L."/>
            <person name="Deng X."/>
            <person name="Kuang T."/>
            <person name="Xiang C."/>
            <person name="Zhu J.K."/>
            <person name="Oliver M.J."/>
            <person name="He Y."/>
        </authorList>
    </citation>
    <scope>NUCLEOTIDE SEQUENCE [LARGE SCALE GENOMIC DNA]</scope>
    <source>
        <strain evidence="3">cv. XS01</strain>
    </source>
</reference>
<evidence type="ECO:0000313" key="3">
    <source>
        <dbReference type="Proteomes" id="UP000250235"/>
    </source>
</evidence>
<protein>
    <submittedName>
        <fullName evidence="2">Uncharacterized protein</fullName>
    </submittedName>
</protein>
<dbReference type="EMBL" id="KV017488">
    <property type="protein sequence ID" value="KZV18232.1"/>
    <property type="molecule type" value="Genomic_DNA"/>
</dbReference>
<feature type="repeat" description="ANK" evidence="1">
    <location>
        <begin position="87"/>
        <end position="119"/>
    </location>
</feature>
<dbReference type="Pfam" id="PF12796">
    <property type="entry name" value="Ank_2"/>
    <property type="match status" value="1"/>
</dbReference>
<dbReference type="AlphaFoldDB" id="A0A2Z7A943"/>
<evidence type="ECO:0000313" key="2">
    <source>
        <dbReference type="EMBL" id="KZV18232.1"/>
    </source>
</evidence>
<keyword evidence="3" id="KW-1185">Reference proteome</keyword>
<accession>A0A2Z7A943</accession>
<dbReference type="Gene3D" id="1.25.40.20">
    <property type="entry name" value="Ankyrin repeat-containing domain"/>
    <property type="match status" value="1"/>
</dbReference>
<keyword evidence="1" id="KW-0040">ANK repeat</keyword>
<dbReference type="PROSITE" id="PS50088">
    <property type="entry name" value="ANK_REPEAT"/>
    <property type="match status" value="1"/>
</dbReference>
<dbReference type="PANTHER" id="PTHR47303:SF1">
    <property type="entry name" value="NF-KAPPA-B INHIBITOR BETA"/>
    <property type="match status" value="1"/>
</dbReference>
<dbReference type="SUPFAM" id="SSF48403">
    <property type="entry name" value="Ankyrin repeat"/>
    <property type="match status" value="1"/>
</dbReference>
<sequence length="435" mass="48198">MSMTSLQLSKCQDYTKYLGLRRAITRADWTEARKLLNREEDAKTAIISEIKETALLVAVTVGKRSNDFVRGLIKSMPPAALAEQNSYGNTALHRAAMIGNRETAEMLLNKSPELLYISNNQDYLPVHIAAVYCHKGMLEDLIGFHQMLEEERATNGEDYSVFQKREDKSPFKRQLGASLLLGVITSQFIDVALKLVQKYPDMAILKDQSGADALYELARSNSIFESGAKFKYWWEKWIYSRILLTSSTNYITDNVGNLSSKDEPSKNFSWFGMLIYKIPFVKRIKDKKLLHQQALKLVKCVCGALESLPSPIYERALLLAAHNGIHEVVEGSGLDQLCVGTLGLVIGSDSVSETTLGCLGFSLRSDQICVLVIAGCWFSDSSCNDGVSVQRIDSDSRWDVIQMRERSEECIGFGCFPGFSAGRGVDPAGGAPEGG</sequence>
<organism evidence="2 3">
    <name type="scientific">Dorcoceras hygrometricum</name>
    <dbReference type="NCBI Taxonomy" id="472368"/>
    <lineage>
        <taxon>Eukaryota</taxon>
        <taxon>Viridiplantae</taxon>
        <taxon>Streptophyta</taxon>
        <taxon>Embryophyta</taxon>
        <taxon>Tracheophyta</taxon>
        <taxon>Spermatophyta</taxon>
        <taxon>Magnoliopsida</taxon>
        <taxon>eudicotyledons</taxon>
        <taxon>Gunneridae</taxon>
        <taxon>Pentapetalae</taxon>
        <taxon>asterids</taxon>
        <taxon>lamiids</taxon>
        <taxon>Lamiales</taxon>
        <taxon>Gesneriaceae</taxon>
        <taxon>Didymocarpoideae</taxon>
        <taxon>Trichosporeae</taxon>
        <taxon>Loxocarpinae</taxon>
        <taxon>Dorcoceras</taxon>
    </lineage>
</organism>
<evidence type="ECO:0000256" key="1">
    <source>
        <dbReference type="PROSITE-ProRule" id="PRU00023"/>
    </source>
</evidence>